<feature type="non-terminal residue" evidence="1">
    <location>
        <position position="1"/>
    </location>
</feature>
<evidence type="ECO:0000313" key="1">
    <source>
        <dbReference type="EMBL" id="KKK62413.1"/>
    </source>
</evidence>
<dbReference type="EMBL" id="LAZR01062005">
    <property type="protein sequence ID" value="KKK62413.1"/>
    <property type="molecule type" value="Genomic_DNA"/>
</dbReference>
<reference evidence="1" key="1">
    <citation type="journal article" date="2015" name="Nature">
        <title>Complex archaea that bridge the gap between prokaryotes and eukaryotes.</title>
        <authorList>
            <person name="Spang A."/>
            <person name="Saw J.H."/>
            <person name="Jorgensen S.L."/>
            <person name="Zaremba-Niedzwiedzka K."/>
            <person name="Martijn J."/>
            <person name="Lind A.E."/>
            <person name="van Eijk R."/>
            <person name="Schleper C."/>
            <person name="Guy L."/>
            <person name="Ettema T.J."/>
        </authorList>
    </citation>
    <scope>NUCLEOTIDE SEQUENCE</scope>
</reference>
<dbReference type="AlphaFoldDB" id="A0A0F8X0K0"/>
<comment type="caution">
    <text evidence="1">The sequence shown here is derived from an EMBL/GenBank/DDBJ whole genome shotgun (WGS) entry which is preliminary data.</text>
</comment>
<organism evidence="1">
    <name type="scientific">marine sediment metagenome</name>
    <dbReference type="NCBI Taxonomy" id="412755"/>
    <lineage>
        <taxon>unclassified sequences</taxon>
        <taxon>metagenomes</taxon>
        <taxon>ecological metagenomes</taxon>
    </lineage>
</organism>
<sequence length="168" mass="19442">AYCRNVKNPGSMPPVWNDDRSRQAFFMASLLGATDVQIAKIMDVSEHTITYWKRTKPEFLVALNKGKLTKDEQVERSLLERALGYSHPDVHISNYQGEITVTDIMKHYPPSEVACIFWLKNRQRARWADVQKSSISINLKHIDLTEFTREQLLLMESVGMKLLPEHKN</sequence>
<protein>
    <recommendedName>
        <fullName evidence="2">Homeodomain phBC6A51-type domain-containing protein</fullName>
    </recommendedName>
</protein>
<evidence type="ECO:0008006" key="2">
    <source>
        <dbReference type="Google" id="ProtNLM"/>
    </source>
</evidence>
<proteinExistence type="predicted"/>
<gene>
    <name evidence="1" type="ORF">LCGC14_3004590</name>
</gene>
<accession>A0A0F8X0K0</accession>
<name>A0A0F8X0K0_9ZZZZ</name>